<accession>A0A5J6VIU6</accession>
<sequence length="388" mass="44725">MKITIDTEIYPKVHKQSPEEALNTINIMLKIGYDILYKQEAANMDATMKKHKDSIIASHQMSAQNIIASHHMSSQNIISQMGEFKQIGNQLQQLIGLSSHSQKKGEIGEAHIDNYLQGVDGYTYTSTTQHHCGDGMLEPTDDAHQPIMVEVKNYTRVVNKSEIEKLKKDMVDQNVQFGLMISVQSKIVGQKHFDVEVFTHGKQYMIVYVAILGNYDLVNNAVGFIQLQQELVCTQTIDVKEIEKRLEGVNHLLDITDDLTQNFQSMETTVKHQLDGFYMRLRDYRYKIRETFVSIQQDFIQDATSIDNTDPYEYFKDFKSARCWNTFERFLEIFRQKNITFNNDNLMYGGTNIGKMKLTKTKATVSLDDLIMTKPNEQVIKTFLDEIV</sequence>
<reference evidence="1" key="1">
    <citation type="journal article" date="2019" name="Philos. Trans. R. Soc. Lond., B, Biol. Sci.">
        <title>Targeted metagenomic recovery of four divergent viruses reveals shared and distinctive characteristics of giant viruses of marine eukaryotes.</title>
        <authorList>
            <person name="Needham D.M."/>
            <person name="Poirier C."/>
            <person name="Hehenberger E."/>
            <person name="Jimenez V."/>
            <person name="Swalwell J.E."/>
            <person name="Santoro A.E."/>
            <person name="Worden A.Z."/>
        </authorList>
    </citation>
    <scope>NUCLEOTIDE SEQUENCE</scope>
    <source>
        <strain evidence="1">OPacV-662</strain>
    </source>
</reference>
<evidence type="ECO:0000313" key="1">
    <source>
        <dbReference type="EMBL" id="QFG73992.1"/>
    </source>
</evidence>
<dbReference type="EMBL" id="MN448274">
    <property type="protein sequence ID" value="QFG73992.1"/>
    <property type="molecule type" value="Genomic_DNA"/>
</dbReference>
<organism evidence="1">
    <name type="scientific">Megaviridae environmental sample</name>
    <dbReference type="NCBI Taxonomy" id="1737588"/>
    <lineage>
        <taxon>Viruses</taxon>
        <taxon>Varidnaviria</taxon>
        <taxon>Bamfordvirae</taxon>
        <taxon>Nucleocytoviricota</taxon>
        <taxon>Megaviricetes</taxon>
        <taxon>Imitervirales</taxon>
        <taxon>Mimiviridae</taxon>
        <taxon>environmental samples</taxon>
    </lineage>
</organism>
<proteinExistence type="predicted"/>
<name>A0A5J6VIU6_9VIRU</name>
<protein>
    <submittedName>
        <fullName evidence="1">Uncharacterized protein</fullName>
    </submittedName>
</protein>